<sequence length="120" mass="13680">MGIPYEHVLDGYTVFTCAECGIDLTTDRELISTEFRGRTGAAWLFSKVHNVSECGFEERMMTTGIHAIVEIHCNRCGNNLGWKYIEASSPSQKYKQGKYILEKKLICGYHEEEFDSNSDE</sequence>
<keyword evidence="7" id="KW-1185">Reference proteome</keyword>
<dbReference type="InterPro" id="IPR039058">
    <property type="entry name" value="Yippee_fam"/>
</dbReference>
<dbReference type="InterPro" id="IPR004910">
    <property type="entry name" value="Yippee/Mis18/Cereblon"/>
</dbReference>
<gene>
    <name evidence="6" type="ORF">BgAZ_208780</name>
</gene>
<protein>
    <recommendedName>
        <fullName evidence="4">Protein yippee-like</fullName>
    </recommendedName>
</protein>
<evidence type="ECO:0000256" key="4">
    <source>
        <dbReference type="RuleBase" id="RU110713"/>
    </source>
</evidence>
<dbReference type="GO" id="GO:0046872">
    <property type="term" value="F:metal ion binding"/>
    <property type="evidence" value="ECO:0007669"/>
    <property type="project" value="UniProtKB-KW"/>
</dbReference>
<keyword evidence="2" id="KW-0479">Metal-binding</keyword>
<evidence type="ECO:0000256" key="1">
    <source>
        <dbReference type="ARBA" id="ARBA00005613"/>
    </source>
</evidence>
<dbReference type="Pfam" id="PF03226">
    <property type="entry name" value="Yippee-Mis18"/>
    <property type="match status" value="1"/>
</dbReference>
<name>A0AAD8PES4_BABGI</name>
<evidence type="ECO:0000256" key="2">
    <source>
        <dbReference type="ARBA" id="ARBA00022723"/>
    </source>
</evidence>
<comment type="caution">
    <text evidence="6">The sequence shown here is derived from an EMBL/GenBank/DDBJ whole genome shotgun (WGS) entry which is preliminary data.</text>
</comment>
<keyword evidence="3" id="KW-0862">Zinc</keyword>
<evidence type="ECO:0000256" key="3">
    <source>
        <dbReference type="ARBA" id="ARBA00022833"/>
    </source>
</evidence>
<dbReference type="Proteomes" id="UP001230268">
    <property type="component" value="Unassembled WGS sequence"/>
</dbReference>
<proteinExistence type="inferred from homology"/>
<accession>A0AAD8PES4</accession>
<evidence type="ECO:0000313" key="6">
    <source>
        <dbReference type="EMBL" id="KAK1444002.1"/>
    </source>
</evidence>
<dbReference type="PANTHER" id="PTHR13848">
    <property type="entry name" value="PROTEIN YIPPEE-LIKE CG15309-RELATED"/>
    <property type="match status" value="1"/>
</dbReference>
<feature type="domain" description="Yippee" evidence="5">
    <location>
        <begin position="13"/>
        <end position="110"/>
    </location>
</feature>
<dbReference type="PROSITE" id="PS51792">
    <property type="entry name" value="YIPPEE"/>
    <property type="match status" value="1"/>
</dbReference>
<dbReference type="EMBL" id="JAVEPI010000002">
    <property type="protein sequence ID" value="KAK1444002.1"/>
    <property type="molecule type" value="Genomic_DNA"/>
</dbReference>
<organism evidence="6 7">
    <name type="scientific">Babesia gibsoni</name>
    <dbReference type="NCBI Taxonomy" id="33632"/>
    <lineage>
        <taxon>Eukaryota</taxon>
        <taxon>Sar</taxon>
        <taxon>Alveolata</taxon>
        <taxon>Apicomplexa</taxon>
        <taxon>Aconoidasida</taxon>
        <taxon>Piroplasmida</taxon>
        <taxon>Babesiidae</taxon>
        <taxon>Babesia</taxon>
    </lineage>
</organism>
<evidence type="ECO:0000313" key="7">
    <source>
        <dbReference type="Proteomes" id="UP001230268"/>
    </source>
</evidence>
<dbReference type="AlphaFoldDB" id="A0AAD8PES4"/>
<comment type="similarity">
    <text evidence="1 4">Belongs to the yippee family.</text>
</comment>
<dbReference type="InterPro" id="IPR034751">
    <property type="entry name" value="Yippee"/>
</dbReference>
<evidence type="ECO:0000259" key="5">
    <source>
        <dbReference type="PROSITE" id="PS51792"/>
    </source>
</evidence>
<reference evidence="6" key="1">
    <citation type="submission" date="2023-08" db="EMBL/GenBank/DDBJ databases">
        <title>Draft sequence of the Babesia gibsoni genome.</title>
        <authorList>
            <person name="Yamagishi J.Y."/>
            <person name="Xuan X.X."/>
        </authorList>
    </citation>
    <scope>NUCLEOTIDE SEQUENCE</scope>
    <source>
        <strain evidence="6">Azabu</strain>
    </source>
</reference>